<keyword evidence="6" id="KW-1185">Reference proteome</keyword>
<evidence type="ECO:0000259" key="4">
    <source>
        <dbReference type="PROSITE" id="PS50235"/>
    </source>
</evidence>
<comment type="similarity">
    <text evidence="1">Belongs to the helicase family.</text>
</comment>
<dbReference type="PROSITE" id="PS50235">
    <property type="entry name" value="USP_3"/>
    <property type="match status" value="1"/>
</dbReference>
<dbReference type="PANTHER" id="PTHR47642:SF5">
    <property type="entry name" value="ATP-DEPENDENT DNA HELICASE"/>
    <property type="match status" value="1"/>
</dbReference>
<dbReference type="InterPro" id="IPR010285">
    <property type="entry name" value="DNA_helicase_pif1-like_DEAD"/>
</dbReference>
<proteinExistence type="inferred from homology"/>
<keyword evidence="1" id="KW-0067">ATP-binding</keyword>
<evidence type="ECO:0000313" key="5">
    <source>
        <dbReference type="EnsemblMetazoa" id="CJA25839.1"/>
    </source>
</evidence>
<dbReference type="EnsemblMetazoa" id="CJA25839.1">
    <property type="protein sequence ID" value="CJA25839.1"/>
    <property type="gene ID" value="WBGene00181411"/>
</dbReference>
<dbReference type="GO" id="GO:0005524">
    <property type="term" value="F:ATP binding"/>
    <property type="evidence" value="ECO:0007669"/>
    <property type="project" value="UniProtKB-KW"/>
</dbReference>
<evidence type="ECO:0000256" key="2">
    <source>
        <dbReference type="SAM" id="Coils"/>
    </source>
</evidence>
<reference evidence="5" key="2">
    <citation type="submission" date="2022-06" db="UniProtKB">
        <authorList>
            <consortium name="EnsemblMetazoa"/>
        </authorList>
    </citation>
    <scope>IDENTIFICATION</scope>
    <source>
        <strain evidence="5">DF5081</strain>
    </source>
</reference>
<keyword evidence="1" id="KW-0234">DNA repair</keyword>
<keyword evidence="1" id="KW-0347">Helicase</keyword>
<keyword evidence="2" id="KW-0175">Coiled coil</keyword>
<keyword evidence="1" id="KW-0547">Nucleotide-binding</keyword>
<dbReference type="Gene3D" id="3.40.50.300">
    <property type="entry name" value="P-loop containing nucleotide triphosphate hydrolases"/>
    <property type="match status" value="2"/>
</dbReference>
<dbReference type="InterPro" id="IPR028889">
    <property type="entry name" value="USP"/>
</dbReference>
<reference evidence="6" key="1">
    <citation type="submission" date="2010-08" db="EMBL/GenBank/DDBJ databases">
        <authorList>
            <consortium name="Caenorhabditis japonica Sequencing Consortium"/>
            <person name="Wilson R.K."/>
        </authorList>
    </citation>
    <scope>NUCLEOTIDE SEQUENCE [LARGE SCALE GENOMIC DNA]</scope>
    <source>
        <strain evidence="6">DF5081</strain>
    </source>
</reference>
<evidence type="ECO:0000256" key="3">
    <source>
        <dbReference type="SAM" id="MobiDB-lite"/>
    </source>
</evidence>
<comment type="catalytic activity">
    <reaction evidence="1">
        <text>ATP + H2O = ADP + phosphate + H(+)</text>
        <dbReference type="Rhea" id="RHEA:13065"/>
        <dbReference type="ChEBI" id="CHEBI:15377"/>
        <dbReference type="ChEBI" id="CHEBI:15378"/>
        <dbReference type="ChEBI" id="CHEBI:30616"/>
        <dbReference type="ChEBI" id="CHEBI:43474"/>
        <dbReference type="ChEBI" id="CHEBI:456216"/>
        <dbReference type="EC" id="5.6.2.3"/>
    </reaction>
</comment>
<dbReference type="GO" id="GO:0006310">
    <property type="term" value="P:DNA recombination"/>
    <property type="evidence" value="ECO:0007669"/>
    <property type="project" value="UniProtKB-KW"/>
</dbReference>
<evidence type="ECO:0000313" key="6">
    <source>
        <dbReference type="Proteomes" id="UP000005237"/>
    </source>
</evidence>
<dbReference type="GO" id="GO:0043139">
    <property type="term" value="F:5'-3' DNA helicase activity"/>
    <property type="evidence" value="ECO:0007669"/>
    <property type="project" value="UniProtKB-EC"/>
</dbReference>
<protein>
    <recommendedName>
        <fullName evidence="1">ATP-dependent DNA helicase</fullName>
        <ecNumber evidence="1">5.6.2.3</ecNumber>
    </recommendedName>
</protein>
<dbReference type="Proteomes" id="UP000005237">
    <property type="component" value="Unassembled WGS sequence"/>
</dbReference>
<keyword evidence="1" id="KW-0378">Hydrolase</keyword>
<keyword evidence="1" id="KW-0227">DNA damage</keyword>
<dbReference type="Pfam" id="PF20209">
    <property type="entry name" value="DUF6570"/>
    <property type="match status" value="1"/>
</dbReference>
<dbReference type="PANTHER" id="PTHR47642">
    <property type="entry name" value="ATP-DEPENDENT DNA HELICASE"/>
    <property type="match status" value="1"/>
</dbReference>
<dbReference type="GO" id="GO:0016787">
    <property type="term" value="F:hydrolase activity"/>
    <property type="evidence" value="ECO:0007669"/>
    <property type="project" value="UniProtKB-KW"/>
</dbReference>
<dbReference type="EC" id="5.6.2.3" evidence="1"/>
<name>A0A8R1I6K4_CAEJA</name>
<feature type="coiled-coil region" evidence="2">
    <location>
        <begin position="842"/>
        <end position="879"/>
    </location>
</feature>
<dbReference type="InterPro" id="IPR046700">
    <property type="entry name" value="DUF6570"/>
</dbReference>
<dbReference type="InterPro" id="IPR051055">
    <property type="entry name" value="PIF1_helicase"/>
</dbReference>
<comment type="cofactor">
    <cofactor evidence="1">
        <name>Mg(2+)</name>
        <dbReference type="ChEBI" id="CHEBI:18420"/>
    </cofactor>
</comment>
<keyword evidence="1" id="KW-0233">DNA recombination</keyword>
<feature type="domain" description="USP" evidence="4">
    <location>
        <begin position="1862"/>
        <end position="2109"/>
    </location>
</feature>
<feature type="region of interest" description="Disordered" evidence="3">
    <location>
        <begin position="690"/>
        <end position="715"/>
    </location>
</feature>
<accession>A0A8R1I6K4</accession>
<sequence>MPPSALVNGFQPDECPEELSCLNILELMLIQRARSNMKVFYLKSISDKMTPMKGTKGVLVVLPTEIEPTIEHVLDTLPSGSNLSIQVRTGWEKKYIVRMTKVIAALKWLKTNHSEYRNITIRNDFNFTLGEDVWFERNDATQADATAIIQREEEEENDGHLLTQDYVQEQPMQRVQQKEDETLAHEKYALVKHRYAPVSVETRNLDTMIFPKLHPYGTNGMNETRHVATAVSKYTRTRLRSGNRQFAKDPNYLIYMYGRKQQLNLTSVEGIQARVEAGTKGKEFDLSDEKTQKSLSCAYAKTRGFPQYWKSVKSSLRAHVAVFGTPTWFLTLNPNIKGWSDLHALYQEVSGVEVSENNIEEQISKDPTIFSRYWKIRVAAFWNNVLLKEDGPLGCVTHHFHRVEYQHRGTQHIHCVLWTKEKPAVDATPEAVADFIDAHVTARLPNEKEEAELYDLVFNHQSHWKKHSKTCRRPVRVQNRMRTTRCRFGFPRPVLRRTLVLDESKKYRIPGVTSRPYYLARNTAETHVNDYNTAILLAWGANIDVQFIPSNSKDVVNYITAYTTKGEKAKRSDKGSLDKYALQGMTKSKAIFQLGFDICERKEVGLLELVDDLMGHENFQFDMGHVFIPSDAKDKRLRMLVPKNQLKDEDLVYQTNWLDTYYPNRSVKLEKFSLYNIMINFEKKPCTIQGQENEKEFGQKRRNNDDDETEFEDEESIEFEKDVENSDQYHVRNPLSPFYDHADKYESGDKVEIQKFPTKWMRKMKQKVARFFLPRLIWEDIVSVEDYYSRLVRVFVPWRNEEGILEVYEKSTYAEVWKQYLENLKNEDERAWEDITKLLAGYTKLQNEEAELGERMEQIKKAKEALEVDEEVEETLEIQAREVNKKKHQKDLDAMNAVQRRVFETFVKENKERVQKKMQRLPLKPMPDPIVLFVSGTAGTGKSFLINTLADELTLEYVTDNSSGLKPAVLLDAPTGIAALAINGNTIHSLMNIEVLQADHRAEEEFEALAPQKFDQMKFLFSNLRLLITDEISMVSNIMMYKMHLRMRQISGKDKPFGGYNILAFGDLLQLPPVKAPQVFEPISAHVMRRIFGSVSSNVNLWNAFEYEELTENMRQGEDLKFGEMCTRIRTAAQTKEDCDLLFDRLIPATNSIAPTIEEMADFYVPLQEKDASAMCLMALNKEVFAMNQAVLKRLGMTTVRIDAIDCVDVRRTRRLQEGSRPGQKRRPWQTFKIIASDGTEKSRRNEEMFEDLVHDSESTFSDNLMHGGLPPQLTVAVGSRVMLRRNLSIRDRLVNGATGTVTQIKMANGKINYIFVKFDGNADTPWPIARSTATFQKNKEIMTREQFPLVIAYAATIHKAQGLTLKNVLVRPHNIFSSGMFYVAISRVTRLEGLHLAGFDPTKIKVDQRAFTEANTRRASIGLELMVQGGYTGAFGQVLIEQLSKKEKEVKPRKTEKQRDQRIVYETRITEESVEDFIATVTTSDLMKEDRLCEATMIALMHVFSMMEHVCNALMDFDLEDIEPAKNSVVFEAFELCFSKKTKNVWDFAHHCKKTFHKDSIKRIVEYMFANVIPDVILKLFSRECDTELYCPKCKNRKYEVRRRSILWMENGPKNSKFYTQIEEQMDEYIILEEETCEQVVAGHVCGMQLQMKQSVGSKAPYLVVGQSEGHLSKYKPPAADPFSILATRFLLVGAVKINMEEELRSVVAWYKRPNQGWIKTTDGGEHEYPNKMDMVGMHFFVLVEKPRKRQTEADKKRKFESEQVADDFHTLLGNEKQLENADEEDVSPGTMAIVAKKQVEYLPVWTPPPPPQPFFTTGTARKRTDAPIEELPPKKQKKVLPAPPVVQMAQPFDFAKESVLLLRNRGSDCFLNSCMNLLYTMRPLRERFLNTQGLSRFGQSVANVLSRSTNTVAEVRCQMKDFEEGWKDINDAFELICTLLQDEGFEMPEFQFVRRRITECRCGRNVDEYKANATLLIWRTGSRFTFDDLFSQNVRPTWENCITCGEDQRRVTTEGGELGQYHAVSCLRDANEFFTSFNPQTPVFMYGFRWSLVAFAEFLLPGHFKSWVKVDEHWVCISDSHFSGQPIRTTAMDVKNYGVNLLLFEKVVC</sequence>
<dbReference type="GO" id="GO:0000723">
    <property type="term" value="P:telomere maintenance"/>
    <property type="evidence" value="ECO:0007669"/>
    <property type="project" value="InterPro"/>
</dbReference>
<organism evidence="5 6">
    <name type="scientific">Caenorhabditis japonica</name>
    <dbReference type="NCBI Taxonomy" id="281687"/>
    <lineage>
        <taxon>Eukaryota</taxon>
        <taxon>Metazoa</taxon>
        <taxon>Ecdysozoa</taxon>
        <taxon>Nematoda</taxon>
        <taxon>Chromadorea</taxon>
        <taxon>Rhabditida</taxon>
        <taxon>Rhabditina</taxon>
        <taxon>Rhabditomorpha</taxon>
        <taxon>Rhabditoidea</taxon>
        <taxon>Rhabditidae</taxon>
        <taxon>Peloderinae</taxon>
        <taxon>Caenorhabditis</taxon>
    </lineage>
</organism>
<dbReference type="CDD" id="cd18809">
    <property type="entry name" value="SF1_C_RecD"/>
    <property type="match status" value="1"/>
</dbReference>
<dbReference type="SUPFAM" id="SSF52540">
    <property type="entry name" value="P-loop containing nucleoside triphosphate hydrolases"/>
    <property type="match status" value="2"/>
</dbReference>
<evidence type="ECO:0000256" key="1">
    <source>
        <dbReference type="RuleBase" id="RU363044"/>
    </source>
</evidence>
<feature type="compositionally biased region" description="Acidic residues" evidence="3">
    <location>
        <begin position="705"/>
        <end position="715"/>
    </location>
</feature>
<dbReference type="InterPro" id="IPR025476">
    <property type="entry name" value="Helitron_helicase-like"/>
</dbReference>
<feature type="compositionally biased region" description="Basic and acidic residues" evidence="3">
    <location>
        <begin position="692"/>
        <end position="704"/>
    </location>
</feature>
<dbReference type="GO" id="GO:0006281">
    <property type="term" value="P:DNA repair"/>
    <property type="evidence" value="ECO:0007669"/>
    <property type="project" value="UniProtKB-KW"/>
</dbReference>
<dbReference type="Pfam" id="PF14214">
    <property type="entry name" value="Helitron_like_N"/>
    <property type="match status" value="1"/>
</dbReference>
<dbReference type="Pfam" id="PF05970">
    <property type="entry name" value="PIF1"/>
    <property type="match status" value="1"/>
</dbReference>
<dbReference type="InterPro" id="IPR027417">
    <property type="entry name" value="P-loop_NTPase"/>
</dbReference>